<dbReference type="InterPro" id="IPR047641">
    <property type="entry name" value="ABC_transpr_MalK/UgpC-like"/>
</dbReference>
<evidence type="ECO:0000256" key="1">
    <source>
        <dbReference type="ARBA" id="ARBA00022448"/>
    </source>
</evidence>
<keyword evidence="6" id="KW-0472">Membrane</keyword>
<accession>A0A7Z7LEZ7</accession>
<sequence>MSKVVLKGLSKSFGDVNVVNNIDLEIKDHEFLSFLGPSGCGKTTTLRMIAGFDMPTTGEIFIGERLVSSVEKKIFVPPEERNVGMVFQNYAVWPHMDVFKNVAYPLKIKKTGAEEMKERVMKVLSMVKLTGMEKRYPHQLSGGQQQRVALARALVMEPDVMLLDEPLSNLDAKLREEMRFEIKDIQRRIGVTIIYVTHDQAEAMAMSDRILLLHNARVQQLGTPKDLYERPENQFVADFIGLINFLKIDVTEREGRMMASFPSSPETPPFEVNPENTGKSSEGGFVFAIRPENVKLVSPDSSSIRGKVTKKVYLGNILDYRVALGKEEIRVEASSGEEFELGQTVGLRFESYVLFK</sequence>
<dbReference type="PROSITE" id="PS00211">
    <property type="entry name" value="ABC_TRANSPORTER_1"/>
    <property type="match status" value="1"/>
</dbReference>
<dbReference type="InterPro" id="IPR008995">
    <property type="entry name" value="Mo/tungstate-bd_C_term_dom"/>
</dbReference>
<dbReference type="Proteomes" id="UP000250796">
    <property type="component" value="Chromosome MESINF"/>
</dbReference>
<dbReference type="InterPro" id="IPR003439">
    <property type="entry name" value="ABC_transporter-like_ATP-bd"/>
</dbReference>
<evidence type="ECO:0000256" key="6">
    <source>
        <dbReference type="ARBA" id="ARBA00023136"/>
    </source>
</evidence>
<dbReference type="InterPro" id="IPR003593">
    <property type="entry name" value="AAA+_ATPase"/>
</dbReference>
<dbReference type="PROSITE" id="PS50893">
    <property type="entry name" value="ABC_TRANSPORTER_2"/>
    <property type="match status" value="1"/>
</dbReference>
<keyword evidence="1" id="KW-0813">Transport</keyword>
<dbReference type="SMART" id="SM00382">
    <property type="entry name" value="AAA"/>
    <property type="match status" value="1"/>
</dbReference>
<feature type="domain" description="ABC transporter" evidence="7">
    <location>
        <begin position="4"/>
        <end position="240"/>
    </location>
</feature>
<dbReference type="Pfam" id="PF08402">
    <property type="entry name" value="TOBE_2"/>
    <property type="match status" value="1"/>
</dbReference>
<dbReference type="GO" id="GO:0055052">
    <property type="term" value="C:ATP-binding cassette (ABC) transporter complex, substrate-binding subunit-containing"/>
    <property type="evidence" value="ECO:0007669"/>
    <property type="project" value="TreeGrafter"/>
</dbReference>
<dbReference type="GO" id="GO:0140359">
    <property type="term" value="F:ABC-type transporter activity"/>
    <property type="evidence" value="ECO:0007669"/>
    <property type="project" value="UniProtKB-ARBA"/>
</dbReference>
<keyword evidence="2" id="KW-1003">Cell membrane</keyword>
<evidence type="ECO:0000256" key="2">
    <source>
        <dbReference type="ARBA" id="ARBA00022475"/>
    </source>
</evidence>
<dbReference type="Pfam" id="PF00005">
    <property type="entry name" value="ABC_tran"/>
    <property type="match status" value="1"/>
</dbReference>
<dbReference type="EMBL" id="LS974202">
    <property type="protein sequence ID" value="SSC12863.1"/>
    <property type="molecule type" value="Genomic_DNA"/>
</dbReference>
<evidence type="ECO:0000256" key="5">
    <source>
        <dbReference type="ARBA" id="ARBA00022967"/>
    </source>
</evidence>
<keyword evidence="9" id="KW-1185">Reference proteome</keyword>
<dbReference type="InterPro" id="IPR012340">
    <property type="entry name" value="NA-bd_OB-fold"/>
</dbReference>
<dbReference type="RefSeq" id="WP_169699087.1">
    <property type="nucleotide sequence ID" value="NZ_LS974202.1"/>
</dbReference>
<dbReference type="Gene3D" id="3.40.50.300">
    <property type="entry name" value="P-loop containing nucleotide triphosphate hydrolases"/>
    <property type="match status" value="1"/>
</dbReference>
<keyword evidence="4 8" id="KW-0067">ATP-binding</keyword>
<evidence type="ECO:0000313" key="8">
    <source>
        <dbReference type="EMBL" id="SSC12863.1"/>
    </source>
</evidence>
<dbReference type="FunFam" id="3.40.50.300:FF:000042">
    <property type="entry name" value="Maltose/maltodextrin ABC transporter, ATP-binding protein"/>
    <property type="match status" value="1"/>
</dbReference>
<evidence type="ECO:0000256" key="3">
    <source>
        <dbReference type="ARBA" id="ARBA00022741"/>
    </source>
</evidence>
<reference evidence="8 9" key="1">
    <citation type="submission" date="2017-01" db="EMBL/GenBank/DDBJ databases">
        <authorList>
            <person name="Erauso G."/>
        </authorList>
    </citation>
    <scope>NUCLEOTIDE SEQUENCE [LARGE SCALE GENOMIC DNA]</scope>
    <source>
        <strain evidence="8">MESINF1</strain>
    </source>
</reference>
<dbReference type="KEGG" id="minf:MESINF_1419"/>
<dbReference type="PANTHER" id="PTHR43875:SF15">
    <property type="entry name" value="TREHALOSE IMPORT ATP-BINDING PROTEIN SUGC"/>
    <property type="match status" value="1"/>
</dbReference>
<protein>
    <submittedName>
        <fullName evidence="8">Fused maltose transport subunit, ATP-binding component of ABC superfamily regulatory protein</fullName>
    </submittedName>
</protein>
<proteinExistence type="predicted"/>
<dbReference type="InterPro" id="IPR017871">
    <property type="entry name" value="ABC_transporter-like_CS"/>
</dbReference>
<organism evidence="8 9">
    <name type="scientific">Mesotoga infera</name>
    <dbReference type="NCBI Taxonomy" id="1236046"/>
    <lineage>
        <taxon>Bacteria</taxon>
        <taxon>Thermotogati</taxon>
        <taxon>Thermotogota</taxon>
        <taxon>Thermotogae</taxon>
        <taxon>Kosmotogales</taxon>
        <taxon>Kosmotogaceae</taxon>
        <taxon>Mesotoga</taxon>
    </lineage>
</organism>
<keyword evidence="3" id="KW-0547">Nucleotide-binding</keyword>
<keyword evidence="5" id="KW-1278">Translocase</keyword>
<dbReference type="InterPro" id="IPR013611">
    <property type="entry name" value="Transp-assoc_OB_typ2"/>
</dbReference>
<dbReference type="GO" id="GO:0016887">
    <property type="term" value="F:ATP hydrolysis activity"/>
    <property type="evidence" value="ECO:0007669"/>
    <property type="project" value="InterPro"/>
</dbReference>
<gene>
    <name evidence="8" type="primary">malK</name>
    <name evidence="8" type="ORF">MESINF_1419</name>
</gene>
<evidence type="ECO:0000259" key="7">
    <source>
        <dbReference type="PROSITE" id="PS50893"/>
    </source>
</evidence>
<evidence type="ECO:0000256" key="4">
    <source>
        <dbReference type="ARBA" id="ARBA00022840"/>
    </source>
</evidence>
<dbReference type="Gene3D" id="2.40.50.140">
    <property type="entry name" value="Nucleic acid-binding proteins"/>
    <property type="match status" value="1"/>
</dbReference>
<evidence type="ECO:0000313" key="9">
    <source>
        <dbReference type="Proteomes" id="UP000250796"/>
    </source>
</evidence>
<dbReference type="AlphaFoldDB" id="A0A7Z7LEZ7"/>
<dbReference type="GO" id="GO:0005524">
    <property type="term" value="F:ATP binding"/>
    <property type="evidence" value="ECO:0007669"/>
    <property type="project" value="UniProtKB-KW"/>
</dbReference>
<dbReference type="PANTHER" id="PTHR43875">
    <property type="entry name" value="MALTODEXTRIN IMPORT ATP-BINDING PROTEIN MSMX"/>
    <property type="match status" value="1"/>
</dbReference>
<name>A0A7Z7LEZ7_9BACT</name>
<dbReference type="InterPro" id="IPR027417">
    <property type="entry name" value="P-loop_NTPase"/>
</dbReference>
<dbReference type="SUPFAM" id="SSF52540">
    <property type="entry name" value="P-loop containing nucleoside triphosphate hydrolases"/>
    <property type="match status" value="1"/>
</dbReference>
<dbReference type="SUPFAM" id="SSF50331">
    <property type="entry name" value="MOP-like"/>
    <property type="match status" value="1"/>
</dbReference>
<dbReference type="Gene3D" id="2.40.50.100">
    <property type="match status" value="1"/>
</dbReference>